<gene>
    <name evidence="1" type="ORF">MLD38_031206</name>
</gene>
<dbReference type="EMBL" id="CM042888">
    <property type="protein sequence ID" value="KAI4325842.1"/>
    <property type="molecule type" value="Genomic_DNA"/>
</dbReference>
<evidence type="ECO:0000313" key="2">
    <source>
        <dbReference type="Proteomes" id="UP001057402"/>
    </source>
</evidence>
<evidence type="ECO:0000313" key="1">
    <source>
        <dbReference type="EMBL" id="KAI4325842.1"/>
    </source>
</evidence>
<sequence length="127" mass="14731">MTREVTQLVFEEVKKLFRAGYIRTSRYTEWISSIVPVLKKNSKIRVCINFRDLNQATPKDEYPMPIMDVLIDKTAGHQIMSFMDGFSSYNQILIAEEDIHKTTFRCPLGIFEWVVMPFGLKNAGATY</sequence>
<accession>A0ACB9MNE7</accession>
<proteinExistence type="predicted"/>
<protein>
    <submittedName>
        <fullName evidence="1">Uncharacterized protein</fullName>
    </submittedName>
</protein>
<organism evidence="1 2">
    <name type="scientific">Melastoma candidum</name>
    <dbReference type="NCBI Taxonomy" id="119954"/>
    <lineage>
        <taxon>Eukaryota</taxon>
        <taxon>Viridiplantae</taxon>
        <taxon>Streptophyta</taxon>
        <taxon>Embryophyta</taxon>
        <taxon>Tracheophyta</taxon>
        <taxon>Spermatophyta</taxon>
        <taxon>Magnoliopsida</taxon>
        <taxon>eudicotyledons</taxon>
        <taxon>Gunneridae</taxon>
        <taxon>Pentapetalae</taxon>
        <taxon>rosids</taxon>
        <taxon>malvids</taxon>
        <taxon>Myrtales</taxon>
        <taxon>Melastomataceae</taxon>
        <taxon>Melastomatoideae</taxon>
        <taxon>Melastomateae</taxon>
        <taxon>Melastoma</taxon>
    </lineage>
</organism>
<dbReference type="Proteomes" id="UP001057402">
    <property type="component" value="Chromosome 9"/>
</dbReference>
<reference evidence="2" key="1">
    <citation type="journal article" date="2023" name="Front. Plant Sci.">
        <title>Chromosomal-level genome assembly of Melastoma candidum provides insights into trichome evolution.</title>
        <authorList>
            <person name="Zhong Y."/>
            <person name="Wu W."/>
            <person name="Sun C."/>
            <person name="Zou P."/>
            <person name="Liu Y."/>
            <person name="Dai S."/>
            <person name="Zhou R."/>
        </authorList>
    </citation>
    <scope>NUCLEOTIDE SEQUENCE [LARGE SCALE GENOMIC DNA]</scope>
</reference>
<keyword evidence="2" id="KW-1185">Reference proteome</keyword>
<name>A0ACB9MNE7_9MYRT</name>
<comment type="caution">
    <text evidence="1">The sequence shown here is derived from an EMBL/GenBank/DDBJ whole genome shotgun (WGS) entry which is preliminary data.</text>
</comment>